<gene>
    <name evidence="1" type="ORF">FJM65_20840</name>
</gene>
<comment type="caution">
    <text evidence="1">The sequence shown here is derived from an EMBL/GenBank/DDBJ whole genome shotgun (WGS) entry which is preliminary data.</text>
</comment>
<evidence type="ECO:0000313" key="1">
    <source>
        <dbReference type="EMBL" id="TPE39734.1"/>
    </source>
</evidence>
<keyword evidence="2" id="KW-1185">Reference proteome</keyword>
<dbReference type="Proteomes" id="UP000316727">
    <property type="component" value="Unassembled WGS sequence"/>
</dbReference>
<reference evidence="1 2" key="1">
    <citation type="submission" date="2019-06" db="EMBL/GenBank/DDBJ databases">
        <title>A novel bacterium of genus Pontibacter, isolated from marine sediment.</title>
        <authorList>
            <person name="Huang H."/>
            <person name="Mo K."/>
            <person name="Hu Y."/>
        </authorList>
    </citation>
    <scope>NUCLEOTIDE SEQUENCE [LARGE SCALE GENOMIC DNA]</scope>
    <source>
        <strain evidence="1 2">HB172049</strain>
    </source>
</reference>
<dbReference type="EMBL" id="VFRQ01000020">
    <property type="protein sequence ID" value="TPE39734.1"/>
    <property type="molecule type" value="Genomic_DNA"/>
</dbReference>
<proteinExistence type="predicted"/>
<evidence type="ECO:0000313" key="2">
    <source>
        <dbReference type="Proteomes" id="UP000316727"/>
    </source>
</evidence>
<sequence length="157" mass="17342">MILFQNEVLTLSYTSVTRVLSLNFPDLQAHTIARVKHSLDTLAVMVAEHQVRAVLLDCSKTTVAVHEDVFKLVTNYLLIGLKSASVERVAYLPFRDRGTEALASSCFNHLAGVLSSFLQLRKLYSHCDAQVWLSGVKLDRAAPAPHAPAKRQAPFAL</sequence>
<accession>A0A501VV99</accession>
<dbReference type="RefSeq" id="WP_140624250.1">
    <property type="nucleotide sequence ID" value="NZ_VFRQ01000020.1"/>
</dbReference>
<name>A0A501VV99_9BACT</name>
<dbReference type="AlphaFoldDB" id="A0A501VV99"/>
<dbReference type="OrthoDB" id="9924035at2"/>
<protein>
    <submittedName>
        <fullName evidence="1">Uncharacterized protein</fullName>
    </submittedName>
</protein>
<organism evidence="1 2">
    <name type="scientific">Pontibacter mangrovi</name>
    <dbReference type="NCBI Taxonomy" id="2589816"/>
    <lineage>
        <taxon>Bacteria</taxon>
        <taxon>Pseudomonadati</taxon>
        <taxon>Bacteroidota</taxon>
        <taxon>Cytophagia</taxon>
        <taxon>Cytophagales</taxon>
        <taxon>Hymenobacteraceae</taxon>
        <taxon>Pontibacter</taxon>
    </lineage>
</organism>